<reference evidence="2 3" key="1">
    <citation type="submission" date="2016-07" db="EMBL/GenBank/DDBJ databases">
        <title>Pervasive Adenine N6-methylation of Active Genes in Fungi.</title>
        <authorList>
            <consortium name="DOE Joint Genome Institute"/>
            <person name="Mondo S.J."/>
            <person name="Dannebaum R.O."/>
            <person name="Kuo R.C."/>
            <person name="Labutti K."/>
            <person name="Haridas S."/>
            <person name="Kuo A."/>
            <person name="Salamov A."/>
            <person name="Ahrendt S.R."/>
            <person name="Lipzen A."/>
            <person name="Sullivan W."/>
            <person name="Andreopoulos W.B."/>
            <person name="Clum A."/>
            <person name="Lindquist E."/>
            <person name="Daum C."/>
            <person name="Ramamoorthy G.K."/>
            <person name="Gryganskyi A."/>
            <person name="Culley D."/>
            <person name="Magnuson J.K."/>
            <person name="James T.Y."/>
            <person name="O'Malley M.A."/>
            <person name="Stajich J.E."/>
            <person name="Spatafora J.W."/>
            <person name="Visel A."/>
            <person name="Grigoriev I.V."/>
        </authorList>
    </citation>
    <scope>NUCLEOTIDE SEQUENCE [LARGE SCALE GENOMIC DNA]</scope>
    <source>
        <strain evidence="2 3">CBS 931.73</strain>
    </source>
</reference>
<evidence type="ECO:0000256" key="1">
    <source>
        <dbReference type="SAM" id="MobiDB-lite"/>
    </source>
</evidence>
<name>A0A1Y1YAN7_9FUNG</name>
<sequence length="301" mass="33809">MSTSTISCPLTPRSKDSRKKSTPSEMQSPYWTIPPPDWSNSGRAHDQKFPVIPNTRKRRPSTINLSSKKRESANPMPSLPVRVPRENRVVVNFINVNPLLEETDGETPLATRLQRDSECRELERTDVFSPKDRTTAAADIATTPIRTRSLPGSLGESTSPFVKCLLSNTPAKLPSKISVASPGGYDYNNPPKLRRLSVQGDSAEDFKRRLSYDDNTEKWDPHMPTEKVCRPLPNIQGEVEFEVISSPVSPLRDHDLMFIPEEPEVESSGDQHAQLLTSSPIHDIHCEDPFMVSSKRRRLSN</sequence>
<dbReference type="EMBL" id="MCFE01000189">
    <property type="protein sequence ID" value="ORX95028.1"/>
    <property type="molecule type" value="Genomic_DNA"/>
</dbReference>
<dbReference type="Proteomes" id="UP000193498">
    <property type="component" value="Unassembled WGS sequence"/>
</dbReference>
<gene>
    <name evidence="2" type="ORF">K493DRAFT_315228</name>
</gene>
<keyword evidence="3" id="KW-1185">Reference proteome</keyword>
<evidence type="ECO:0000313" key="3">
    <source>
        <dbReference type="Proteomes" id="UP000193498"/>
    </source>
</evidence>
<accession>A0A1Y1YAN7</accession>
<proteinExistence type="predicted"/>
<dbReference type="InParanoid" id="A0A1Y1YAN7"/>
<protein>
    <submittedName>
        <fullName evidence="2">Uncharacterized protein</fullName>
    </submittedName>
</protein>
<feature type="region of interest" description="Disordered" evidence="1">
    <location>
        <begin position="1"/>
        <end position="80"/>
    </location>
</feature>
<organism evidence="2 3">
    <name type="scientific">Basidiobolus meristosporus CBS 931.73</name>
    <dbReference type="NCBI Taxonomy" id="1314790"/>
    <lineage>
        <taxon>Eukaryota</taxon>
        <taxon>Fungi</taxon>
        <taxon>Fungi incertae sedis</taxon>
        <taxon>Zoopagomycota</taxon>
        <taxon>Entomophthoromycotina</taxon>
        <taxon>Basidiobolomycetes</taxon>
        <taxon>Basidiobolales</taxon>
        <taxon>Basidiobolaceae</taxon>
        <taxon>Basidiobolus</taxon>
    </lineage>
</organism>
<dbReference type="AlphaFoldDB" id="A0A1Y1YAN7"/>
<comment type="caution">
    <text evidence="2">The sequence shown here is derived from an EMBL/GenBank/DDBJ whole genome shotgun (WGS) entry which is preliminary data.</text>
</comment>
<evidence type="ECO:0000313" key="2">
    <source>
        <dbReference type="EMBL" id="ORX95028.1"/>
    </source>
</evidence>